<evidence type="ECO:0000256" key="1">
    <source>
        <dbReference type="ARBA" id="ARBA00004123"/>
    </source>
</evidence>
<gene>
    <name evidence="5" type="ORF">PMZ80_001794</name>
</gene>
<reference evidence="5 6" key="1">
    <citation type="journal article" date="2023" name="Res Sq">
        <title>Genomic and morphological characterization of Knufia obscura isolated from the Mars 2020 spacecraft assembly facility.</title>
        <authorList>
            <person name="Chander A.M."/>
            <person name="Teixeira M.M."/>
            <person name="Singh N.K."/>
            <person name="Williams M.P."/>
            <person name="Parker C.W."/>
            <person name="Leo P."/>
            <person name="Stajich J.E."/>
            <person name="Torok T."/>
            <person name="Tighe S."/>
            <person name="Mason C.E."/>
            <person name="Venkateswaran K."/>
        </authorList>
    </citation>
    <scope>NUCLEOTIDE SEQUENCE [LARGE SCALE GENOMIC DNA]</scope>
    <source>
        <strain evidence="5 6">CCFEE 5817</strain>
    </source>
</reference>
<keyword evidence="2" id="KW-0539">Nucleus</keyword>
<organism evidence="5 6">
    <name type="scientific">Knufia obscura</name>
    <dbReference type="NCBI Taxonomy" id="1635080"/>
    <lineage>
        <taxon>Eukaryota</taxon>
        <taxon>Fungi</taxon>
        <taxon>Dikarya</taxon>
        <taxon>Ascomycota</taxon>
        <taxon>Pezizomycotina</taxon>
        <taxon>Eurotiomycetes</taxon>
        <taxon>Chaetothyriomycetidae</taxon>
        <taxon>Chaetothyriales</taxon>
        <taxon>Trichomeriaceae</taxon>
        <taxon>Knufia</taxon>
    </lineage>
</organism>
<dbReference type="PANTHER" id="PTHR10252">
    <property type="entry name" value="HISTONE-LIKE TRANSCRIPTION FACTOR CCAAT-RELATED"/>
    <property type="match status" value="1"/>
</dbReference>
<feature type="domain" description="Transcription factor CBF/NF-Y/archaeal histone" evidence="4">
    <location>
        <begin position="20"/>
        <end position="84"/>
    </location>
</feature>
<dbReference type="Proteomes" id="UP001334248">
    <property type="component" value="Unassembled WGS sequence"/>
</dbReference>
<protein>
    <recommendedName>
        <fullName evidence="4">Transcription factor CBF/NF-Y/archaeal histone domain-containing protein</fullName>
    </recommendedName>
</protein>
<dbReference type="Pfam" id="PF00808">
    <property type="entry name" value="CBFD_NFYB_HMF"/>
    <property type="match status" value="1"/>
</dbReference>
<name>A0ABR0S4B7_9EURO</name>
<comment type="caution">
    <text evidence="5">The sequence shown here is derived from an EMBL/GenBank/DDBJ whole genome shotgun (WGS) entry which is preliminary data.</text>
</comment>
<feature type="compositionally biased region" description="Polar residues" evidence="3">
    <location>
        <begin position="157"/>
        <end position="170"/>
    </location>
</feature>
<dbReference type="InterPro" id="IPR009072">
    <property type="entry name" value="Histone-fold"/>
</dbReference>
<dbReference type="InterPro" id="IPR050568">
    <property type="entry name" value="Transcr_DNA_Rep_Reg"/>
</dbReference>
<evidence type="ECO:0000313" key="5">
    <source>
        <dbReference type="EMBL" id="KAK5947641.1"/>
    </source>
</evidence>
<dbReference type="EMBL" id="JAVHJV010000001">
    <property type="protein sequence ID" value="KAK5947641.1"/>
    <property type="molecule type" value="Genomic_DNA"/>
</dbReference>
<accession>A0ABR0S4B7</accession>
<evidence type="ECO:0000256" key="3">
    <source>
        <dbReference type="SAM" id="MobiDB-lite"/>
    </source>
</evidence>
<dbReference type="SUPFAM" id="SSF47113">
    <property type="entry name" value="Histone-fold"/>
    <property type="match status" value="1"/>
</dbReference>
<dbReference type="CDD" id="cd23645">
    <property type="entry name" value="HFD_Dpb3-like"/>
    <property type="match status" value="1"/>
</dbReference>
<sequence length="215" mass="23169">MPYNTSAIPRPEEISGTSALPLARVKKIIAQDEDIAQCSNGAAFAISVATEEFLRYLTEQAYNVAKSESKPRKNIQYKDIAAAVSKLDNLQFLSDTVPRTVTYKQVKEKEKKAKDASDAANDAMNDDPNDTTANGDQTTTSKQRSIAHMMQKPGSHAHTNGTNGTANGQVGSAPASPPGQRISLSMANSPIVDRTVQNAHTHPPGDEDVEMEDQD</sequence>
<feature type="compositionally biased region" description="Acidic residues" evidence="3">
    <location>
        <begin position="206"/>
        <end position="215"/>
    </location>
</feature>
<feature type="region of interest" description="Disordered" evidence="3">
    <location>
        <begin position="105"/>
        <end position="215"/>
    </location>
</feature>
<comment type="subcellular location">
    <subcellularLocation>
        <location evidence="1">Nucleus</location>
    </subcellularLocation>
</comment>
<keyword evidence="6" id="KW-1185">Reference proteome</keyword>
<dbReference type="Gene3D" id="1.10.20.10">
    <property type="entry name" value="Histone, subunit A"/>
    <property type="match status" value="1"/>
</dbReference>
<dbReference type="PANTHER" id="PTHR10252:SF54">
    <property type="entry name" value="CHROMATIN ACCESSIBILITY COMPLEX PROTEIN 1"/>
    <property type="match status" value="1"/>
</dbReference>
<feature type="compositionally biased region" description="Basic and acidic residues" evidence="3">
    <location>
        <begin position="105"/>
        <end position="117"/>
    </location>
</feature>
<dbReference type="GeneID" id="89995243"/>
<evidence type="ECO:0000256" key="2">
    <source>
        <dbReference type="ARBA" id="ARBA00023242"/>
    </source>
</evidence>
<feature type="compositionally biased region" description="Polar residues" evidence="3">
    <location>
        <begin position="135"/>
        <end position="144"/>
    </location>
</feature>
<dbReference type="InterPro" id="IPR003958">
    <property type="entry name" value="CBFA_NFYB_domain"/>
</dbReference>
<proteinExistence type="predicted"/>
<dbReference type="RefSeq" id="XP_064735731.1">
    <property type="nucleotide sequence ID" value="XM_064870234.1"/>
</dbReference>
<evidence type="ECO:0000313" key="6">
    <source>
        <dbReference type="Proteomes" id="UP001334248"/>
    </source>
</evidence>
<evidence type="ECO:0000259" key="4">
    <source>
        <dbReference type="Pfam" id="PF00808"/>
    </source>
</evidence>